<evidence type="ECO:0000313" key="2">
    <source>
        <dbReference type="Proteomes" id="UP000184782"/>
    </source>
</evidence>
<proteinExistence type="predicted"/>
<dbReference type="NCBIfam" id="TIGR00278">
    <property type="entry name" value="membrane protein insertion efficiency factor YidD"/>
    <property type="match status" value="1"/>
</dbReference>
<dbReference type="STRING" id="59733.SAMN05421769_2312"/>
<dbReference type="AlphaFoldDB" id="A0A1N6H970"/>
<keyword evidence="2" id="KW-1185">Reference proteome</keyword>
<dbReference type="Proteomes" id="UP000184782">
    <property type="component" value="Unassembled WGS sequence"/>
</dbReference>
<dbReference type="RefSeq" id="WP_074230467.1">
    <property type="nucleotide sequence ID" value="NZ_FSRQ01000002.1"/>
</dbReference>
<dbReference type="OrthoDB" id="710170at2"/>
<dbReference type="InterPro" id="IPR002696">
    <property type="entry name" value="Membr_insert_effic_factor_YidD"/>
</dbReference>
<dbReference type="EMBL" id="FSRQ01000002">
    <property type="protein sequence ID" value="SIO16245.1"/>
    <property type="molecule type" value="Genomic_DNA"/>
</dbReference>
<dbReference type="SMART" id="SM01234">
    <property type="entry name" value="Haemolytic"/>
    <property type="match status" value="1"/>
</dbReference>
<evidence type="ECO:0008006" key="3">
    <source>
        <dbReference type="Google" id="ProtNLM"/>
    </source>
</evidence>
<organism evidence="1 2">
    <name type="scientific">Chryseobacterium scophthalmum</name>
    <dbReference type="NCBI Taxonomy" id="59733"/>
    <lineage>
        <taxon>Bacteria</taxon>
        <taxon>Pseudomonadati</taxon>
        <taxon>Bacteroidota</taxon>
        <taxon>Flavobacteriia</taxon>
        <taxon>Flavobacteriales</taxon>
        <taxon>Weeksellaceae</taxon>
        <taxon>Chryseobacterium group</taxon>
        <taxon>Chryseobacterium</taxon>
    </lineage>
</organism>
<evidence type="ECO:0000313" key="1">
    <source>
        <dbReference type="EMBL" id="SIO16245.1"/>
    </source>
</evidence>
<protein>
    <recommendedName>
        <fullName evidence="3">Membrane protein insertion efficiency factor YidD</fullName>
    </recommendedName>
</protein>
<reference evidence="2" key="1">
    <citation type="submission" date="2016-12" db="EMBL/GenBank/DDBJ databases">
        <authorList>
            <person name="Varghese N."/>
            <person name="Submissions S."/>
        </authorList>
    </citation>
    <scope>NUCLEOTIDE SEQUENCE [LARGE SCALE GENOMIC DNA]</scope>
    <source>
        <strain evidence="2">DSM 16779</strain>
    </source>
</reference>
<sequence>MKYLLLLIIKSYWFIIPASKRRKCIFRKSCSKHVYEETISKGIISGLKALKYRFENCRSGAQIFENPITGKLQIILLNNQILDEKEISERFIKK</sequence>
<gene>
    <name evidence="1" type="ORF">SAMN05421769_2312</name>
</gene>
<accession>A0A1N6H970</accession>
<name>A0A1N6H970_9FLAO</name>